<reference evidence="1 3" key="2">
    <citation type="submission" date="2018-11" db="EMBL/GenBank/DDBJ databases">
        <authorList>
            <consortium name="Pathogen Informatics"/>
        </authorList>
    </citation>
    <scope>NUCLEOTIDE SEQUENCE [LARGE SCALE GENOMIC DNA]</scope>
</reference>
<dbReference type="WBParaSite" id="DME_0000601101-mRNA-1">
    <property type="protein sequence ID" value="DME_0000601101-mRNA-1"/>
    <property type="gene ID" value="DME_0000601101"/>
</dbReference>
<evidence type="ECO:0000313" key="3">
    <source>
        <dbReference type="Proteomes" id="UP000274756"/>
    </source>
</evidence>
<evidence type="ECO:0000313" key="1">
    <source>
        <dbReference type="EMBL" id="VDN50977.1"/>
    </source>
</evidence>
<proteinExistence type="predicted"/>
<organism evidence="2 4">
    <name type="scientific">Dracunculus medinensis</name>
    <name type="common">Guinea worm</name>
    <dbReference type="NCBI Taxonomy" id="318479"/>
    <lineage>
        <taxon>Eukaryota</taxon>
        <taxon>Metazoa</taxon>
        <taxon>Ecdysozoa</taxon>
        <taxon>Nematoda</taxon>
        <taxon>Chromadorea</taxon>
        <taxon>Rhabditida</taxon>
        <taxon>Spirurina</taxon>
        <taxon>Dracunculoidea</taxon>
        <taxon>Dracunculidae</taxon>
        <taxon>Dracunculus</taxon>
    </lineage>
</organism>
<reference evidence="4" key="1">
    <citation type="submission" date="2017-02" db="UniProtKB">
        <authorList>
            <consortium name="WormBaseParasite"/>
        </authorList>
    </citation>
    <scope>IDENTIFICATION</scope>
</reference>
<dbReference type="Proteomes" id="UP000274756">
    <property type="component" value="Unassembled WGS sequence"/>
</dbReference>
<evidence type="ECO:0000313" key="4">
    <source>
        <dbReference type="WBParaSite" id="DME_0000601101-mRNA-1"/>
    </source>
</evidence>
<dbReference type="AlphaFoldDB" id="A0A0N4UF22"/>
<protein>
    <submittedName>
        <fullName evidence="1 4">Uncharacterized protein</fullName>
    </submittedName>
</protein>
<dbReference type="EMBL" id="UYYG01000011">
    <property type="protein sequence ID" value="VDN50977.1"/>
    <property type="molecule type" value="Genomic_DNA"/>
</dbReference>
<name>A0A0N4UF22_DRAME</name>
<dbReference type="Proteomes" id="UP000038040">
    <property type="component" value="Unplaced"/>
</dbReference>
<accession>A0A0N4UF22</accession>
<evidence type="ECO:0000313" key="2">
    <source>
        <dbReference type="Proteomes" id="UP000038040"/>
    </source>
</evidence>
<gene>
    <name evidence="1" type="ORF">DME_LOCUS950</name>
</gene>
<dbReference type="OrthoDB" id="5831930at2759"/>
<sequence>MRMYLHSRGDYKSTRPYSYTRIYGNTSLYTPPMLAPEARLLTTRRGYSGYTFVGGEHSYDVSSRPYSLNNYHFWRSHIAR</sequence>
<keyword evidence="3" id="KW-1185">Reference proteome</keyword>